<name>A0A419X7C7_9BACT</name>
<dbReference type="OrthoDB" id="1163183at2"/>
<dbReference type="InterPro" id="IPR011250">
    <property type="entry name" value="OMP/PagP_B-barrel"/>
</dbReference>
<dbReference type="InterPro" id="IPR027385">
    <property type="entry name" value="Beta-barrel_OMP"/>
</dbReference>
<evidence type="ECO:0000313" key="5">
    <source>
        <dbReference type="Proteomes" id="UP000284531"/>
    </source>
</evidence>
<dbReference type="Proteomes" id="UP000284531">
    <property type="component" value="Unassembled WGS sequence"/>
</dbReference>
<evidence type="ECO:0000259" key="3">
    <source>
        <dbReference type="Pfam" id="PF13505"/>
    </source>
</evidence>
<comment type="caution">
    <text evidence="4">The sequence shown here is derived from an EMBL/GenBank/DDBJ whole genome shotgun (WGS) entry which is preliminary data.</text>
</comment>
<protein>
    <submittedName>
        <fullName evidence="4">Outer membrane protein with beta-barrel domain</fullName>
    </submittedName>
</protein>
<feature type="domain" description="Outer membrane protein beta-barrel" evidence="3">
    <location>
        <begin position="11"/>
        <end position="165"/>
    </location>
</feature>
<evidence type="ECO:0000313" key="4">
    <source>
        <dbReference type="EMBL" id="RKE03641.1"/>
    </source>
</evidence>
<dbReference type="EMBL" id="RAPQ01000008">
    <property type="protein sequence ID" value="RKE03641.1"/>
    <property type="molecule type" value="Genomic_DNA"/>
</dbReference>
<dbReference type="AlphaFoldDB" id="A0A419X7C7"/>
<dbReference type="Gene3D" id="2.40.160.20">
    <property type="match status" value="1"/>
</dbReference>
<keyword evidence="1 2" id="KW-0732">Signal</keyword>
<sequence>MKNRLVLIIVTVLAVCFSFNSKAQDSKVMVGAGLGYATDISNLGIFAKGVYMVNDTWEIAPSFTYYFKKDYTNWSSLDFNGQYVFSANEKNSFYAIGGLNLTFWKVKLESSDFGVDDEYLEGVGDLISSELESNGSDVGVNIGVGSRFALSDKMYFNADIKYTLGGANYLSMGVGILYNF</sequence>
<keyword evidence="5" id="KW-1185">Reference proteome</keyword>
<evidence type="ECO:0000256" key="1">
    <source>
        <dbReference type="ARBA" id="ARBA00022729"/>
    </source>
</evidence>
<feature type="signal peptide" evidence="2">
    <location>
        <begin position="1"/>
        <end position="23"/>
    </location>
</feature>
<gene>
    <name evidence="4" type="ORF">BXY64_0650</name>
</gene>
<reference evidence="4 5" key="1">
    <citation type="submission" date="2018-09" db="EMBL/GenBank/DDBJ databases">
        <title>Genomic Encyclopedia of Archaeal and Bacterial Type Strains, Phase II (KMG-II): from individual species to whole genera.</title>
        <authorList>
            <person name="Goeker M."/>
        </authorList>
    </citation>
    <scope>NUCLEOTIDE SEQUENCE [LARGE SCALE GENOMIC DNA]</scope>
    <source>
        <strain evidence="4 5">DSM 21950</strain>
    </source>
</reference>
<proteinExistence type="predicted"/>
<dbReference type="RefSeq" id="WP_120238507.1">
    <property type="nucleotide sequence ID" value="NZ_RAPQ01000008.1"/>
</dbReference>
<dbReference type="Pfam" id="PF13505">
    <property type="entry name" value="OMP_b-brl"/>
    <property type="match status" value="1"/>
</dbReference>
<evidence type="ECO:0000256" key="2">
    <source>
        <dbReference type="SAM" id="SignalP"/>
    </source>
</evidence>
<organism evidence="4 5">
    <name type="scientific">Marinifilum flexuosum</name>
    <dbReference type="NCBI Taxonomy" id="1117708"/>
    <lineage>
        <taxon>Bacteria</taxon>
        <taxon>Pseudomonadati</taxon>
        <taxon>Bacteroidota</taxon>
        <taxon>Bacteroidia</taxon>
        <taxon>Marinilabiliales</taxon>
        <taxon>Marinifilaceae</taxon>
    </lineage>
</organism>
<feature type="chain" id="PRO_5019365938" evidence="2">
    <location>
        <begin position="24"/>
        <end position="180"/>
    </location>
</feature>
<accession>A0A419X7C7</accession>
<dbReference type="SUPFAM" id="SSF56925">
    <property type="entry name" value="OMPA-like"/>
    <property type="match status" value="1"/>
</dbReference>